<gene>
    <name evidence="2" type="ORF">GCM10022281_20700</name>
</gene>
<dbReference type="EMBL" id="BAABBR010000001">
    <property type="protein sequence ID" value="GAA4039696.1"/>
    <property type="molecule type" value="Genomic_DNA"/>
</dbReference>
<evidence type="ECO:0000313" key="2">
    <source>
        <dbReference type="EMBL" id="GAA4039696.1"/>
    </source>
</evidence>
<dbReference type="Proteomes" id="UP001424459">
    <property type="component" value="Unassembled WGS sequence"/>
</dbReference>
<evidence type="ECO:0000313" key="3">
    <source>
        <dbReference type="Proteomes" id="UP001424459"/>
    </source>
</evidence>
<keyword evidence="3" id="KW-1185">Reference proteome</keyword>
<comment type="caution">
    <text evidence="2">The sequence shown here is derived from an EMBL/GenBank/DDBJ whole genome shotgun (WGS) entry which is preliminary data.</text>
</comment>
<keyword evidence="1" id="KW-1133">Transmembrane helix</keyword>
<evidence type="ECO:0000256" key="1">
    <source>
        <dbReference type="SAM" id="Phobius"/>
    </source>
</evidence>
<keyword evidence="1" id="KW-0812">Transmembrane</keyword>
<accession>A0ABP7UBP2</accession>
<protein>
    <submittedName>
        <fullName evidence="2">Uncharacterized protein</fullName>
    </submittedName>
</protein>
<name>A0ABP7UBP2_9SPHN</name>
<dbReference type="RefSeq" id="WP_344697002.1">
    <property type="nucleotide sequence ID" value="NZ_BAABBR010000001.1"/>
</dbReference>
<feature type="transmembrane region" description="Helical" evidence="1">
    <location>
        <begin position="52"/>
        <end position="75"/>
    </location>
</feature>
<feature type="transmembrane region" description="Helical" evidence="1">
    <location>
        <begin position="21"/>
        <end position="46"/>
    </location>
</feature>
<sequence>MRGDPWFIYKLSAGRFRAAPASWQGWVVLIGGILLTMVAVTAAIAVTEGEPLGARIGLVAFANLAGIGAILLTAYRTGRPSR</sequence>
<proteinExistence type="predicted"/>
<organism evidence="2 3">
    <name type="scientific">Sphingomonas rosea</name>
    <dbReference type="NCBI Taxonomy" id="335605"/>
    <lineage>
        <taxon>Bacteria</taxon>
        <taxon>Pseudomonadati</taxon>
        <taxon>Pseudomonadota</taxon>
        <taxon>Alphaproteobacteria</taxon>
        <taxon>Sphingomonadales</taxon>
        <taxon>Sphingomonadaceae</taxon>
        <taxon>Sphingomonas</taxon>
    </lineage>
</organism>
<keyword evidence="1" id="KW-0472">Membrane</keyword>
<reference evidence="3" key="1">
    <citation type="journal article" date="2019" name="Int. J. Syst. Evol. Microbiol.">
        <title>The Global Catalogue of Microorganisms (GCM) 10K type strain sequencing project: providing services to taxonomists for standard genome sequencing and annotation.</title>
        <authorList>
            <consortium name="The Broad Institute Genomics Platform"/>
            <consortium name="The Broad Institute Genome Sequencing Center for Infectious Disease"/>
            <person name="Wu L."/>
            <person name="Ma J."/>
        </authorList>
    </citation>
    <scope>NUCLEOTIDE SEQUENCE [LARGE SCALE GENOMIC DNA]</scope>
    <source>
        <strain evidence="3">JCM 17564</strain>
    </source>
</reference>